<gene>
    <name evidence="2" type="ORF">UX05_C0004G0035</name>
</gene>
<evidence type="ECO:0000259" key="1">
    <source>
        <dbReference type="Pfam" id="PF01464"/>
    </source>
</evidence>
<organism evidence="2 3">
    <name type="scientific">Candidatus Amesbacteria bacterium GW2011_GWC2_45_19</name>
    <dbReference type="NCBI Taxonomy" id="1618366"/>
    <lineage>
        <taxon>Bacteria</taxon>
        <taxon>Candidatus Amesiibacteriota</taxon>
    </lineage>
</organism>
<dbReference type="AlphaFoldDB" id="A0A0G1M454"/>
<evidence type="ECO:0000313" key="3">
    <source>
        <dbReference type="Proteomes" id="UP000034264"/>
    </source>
</evidence>
<feature type="domain" description="Transglycosylase SLT" evidence="1">
    <location>
        <begin position="254"/>
        <end position="354"/>
    </location>
</feature>
<sequence>MRQVLVDKRRRIIRNEEEVRFSSPPALHFIVITARVKSEKQISTKATDDEDLIIKIDNKVFPYLTDSTRLVDSPAAFSGGQLHNLLKTIYFLTFLEGKDHTIIFSTDKPDNTAVLENLEVYSLDQTDELVLEIENQAEDGDRRPWITYVLVDLSLKKFSPVFVLKRRFIDSDDVKVIVDGEVKRNNRSLLHKFWYFIASRFGGETQKEVFAVELPPQLHYIEFWADRMPTLKSITFSGIKKVPTETIEKKIVGKAQTLGLDPELMLRIAKRESQFNPRATSPKGAKGIYQLTDITIKQIEKLGFVISDPYDIDQNITGGMMYFKWLYELYEGKTDRLEKTLAAWNWGLANFSREKPLNWKILPAETREFIRYVTGK</sequence>
<dbReference type="InterPro" id="IPR008258">
    <property type="entry name" value="Transglycosylase_SLT_dom_1"/>
</dbReference>
<dbReference type="EMBL" id="LCKS01000004">
    <property type="protein sequence ID" value="KKU03026.1"/>
    <property type="molecule type" value="Genomic_DNA"/>
</dbReference>
<dbReference type="PANTHER" id="PTHR37423">
    <property type="entry name" value="SOLUBLE LYTIC MUREIN TRANSGLYCOSYLASE-RELATED"/>
    <property type="match status" value="1"/>
</dbReference>
<dbReference type="PANTHER" id="PTHR37423:SF2">
    <property type="entry name" value="MEMBRANE-BOUND LYTIC MUREIN TRANSGLYCOSYLASE C"/>
    <property type="match status" value="1"/>
</dbReference>
<dbReference type="Proteomes" id="UP000034264">
    <property type="component" value="Unassembled WGS sequence"/>
</dbReference>
<evidence type="ECO:0000313" key="2">
    <source>
        <dbReference type="EMBL" id="KKU03026.1"/>
    </source>
</evidence>
<accession>A0A0G1M454</accession>
<reference evidence="2 3" key="1">
    <citation type="journal article" date="2015" name="Nature">
        <title>rRNA introns, odd ribosomes, and small enigmatic genomes across a large radiation of phyla.</title>
        <authorList>
            <person name="Brown C.T."/>
            <person name="Hug L.A."/>
            <person name="Thomas B.C."/>
            <person name="Sharon I."/>
            <person name="Castelle C.J."/>
            <person name="Singh A."/>
            <person name="Wilkins M.J."/>
            <person name="Williams K.H."/>
            <person name="Banfield J.F."/>
        </authorList>
    </citation>
    <scope>NUCLEOTIDE SEQUENCE [LARGE SCALE GENOMIC DNA]</scope>
</reference>
<dbReference type="SUPFAM" id="SSF53955">
    <property type="entry name" value="Lysozyme-like"/>
    <property type="match status" value="1"/>
</dbReference>
<name>A0A0G1M454_9BACT</name>
<proteinExistence type="predicted"/>
<dbReference type="CDD" id="cd00254">
    <property type="entry name" value="LT-like"/>
    <property type="match status" value="1"/>
</dbReference>
<protein>
    <submittedName>
        <fullName evidence="2">Lytic transglycosylase2C catalytic</fullName>
    </submittedName>
</protein>
<dbReference type="Pfam" id="PF01464">
    <property type="entry name" value="SLT"/>
    <property type="match status" value="1"/>
</dbReference>
<dbReference type="InterPro" id="IPR023346">
    <property type="entry name" value="Lysozyme-like_dom_sf"/>
</dbReference>
<dbReference type="Gene3D" id="1.10.530.10">
    <property type="match status" value="1"/>
</dbReference>
<comment type="caution">
    <text evidence="2">The sequence shown here is derived from an EMBL/GenBank/DDBJ whole genome shotgun (WGS) entry which is preliminary data.</text>
</comment>